<keyword evidence="4" id="KW-0645">Protease</keyword>
<dbReference type="Pfam" id="PF02861">
    <property type="entry name" value="Clp_N"/>
    <property type="match status" value="1"/>
</dbReference>
<evidence type="ECO:0000313" key="5">
    <source>
        <dbReference type="Proteomes" id="UP000587527"/>
    </source>
</evidence>
<evidence type="ECO:0000256" key="1">
    <source>
        <dbReference type="ARBA" id="ARBA00022649"/>
    </source>
</evidence>
<keyword evidence="5" id="KW-1185">Reference proteome</keyword>
<dbReference type="PROSITE" id="PS51903">
    <property type="entry name" value="CLP_R"/>
    <property type="match status" value="1"/>
</dbReference>
<sequence>MVPKINVYLSDELADAVKAAGVPVSAVCQRALEQAVRRITAIRETALAGLSAEELAAALPNFTARTRIVIQLAGDQARADGAPAVGTAHLLSALIAEGTSLGLRVLEAMEIDPEQLDGALAQRQFAEAPAGAGTAQRFSAPAAAAMEFAAGEAIGFGHNYVGCEHLVLGLIAEPDGTGGQVLRSLGADLRSTRRAVAAALAGAVHLQPKHTATHATPAAPDAGVLMAALHQELRPLVERIERLEERLG</sequence>
<keyword evidence="2" id="KW-0677">Repeat</keyword>
<evidence type="ECO:0000256" key="2">
    <source>
        <dbReference type="PROSITE-ProRule" id="PRU01251"/>
    </source>
</evidence>
<dbReference type="GO" id="GO:0008233">
    <property type="term" value="F:peptidase activity"/>
    <property type="evidence" value="ECO:0007669"/>
    <property type="project" value="UniProtKB-KW"/>
</dbReference>
<dbReference type="Proteomes" id="UP000587527">
    <property type="component" value="Unassembled WGS sequence"/>
</dbReference>
<dbReference type="GO" id="GO:0006508">
    <property type="term" value="P:proteolysis"/>
    <property type="evidence" value="ECO:0007669"/>
    <property type="project" value="UniProtKB-KW"/>
</dbReference>
<dbReference type="Pfam" id="PF07362">
    <property type="entry name" value="CcdA"/>
    <property type="match status" value="1"/>
</dbReference>
<dbReference type="EMBL" id="JACHMN010000002">
    <property type="protein sequence ID" value="MBB5868300.1"/>
    <property type="molecule type" value="Genomic_DNA"/>
</dbReference>
<gene>
    <name evidence="4" type="ORF">F4553_001679</name>
</gene>
<feature type="domain" description="Clp R" evidence="3">
    <location>
        <begin position="59"/>
        <end position="203"/>
    </location>
</feature>
<reference evidence="4 5" key="1">
    <citation type="submission" date="2020-08" db="EMBL/GenBank/DDBJ databases">
        <title>Sequencing the genomes of 1000 actinobacteria strains.</title>
        <authorList>
            <person name="Klenk H.-P."/>
        </authorList>
    </citation>
    <scope>NUCLEOTIDE SEQUENCE [LARGE SCALE GENOMIC DNA]</scope>
    <source>
        <strain evidence="4 5">DSM 45362</strain>
    </source>
</reference>
<evidence type="ECO:0000259" key="3">
    <source>
        <dbReference type="PROSITE" id="PS51903"/>
    </source>
</evidence>
<keyword evidence="1" id="KW-1277">Toxin-antitoxin system</keyword>
<proteinExistence type="predicted"/>
<comment type="caution">
    <text evidence="4">The sequence shown here is derived from an EMBL/GenBank/DDBJ whole genome shotgun (WGS) entry which is preliminary data.</text>
</comment>
<name>A0A841BNB2_9ACTN</name>
<organism evidence="4 5">
    <name type="scientific">Allocatelliglobosispora scoriae</name>
    <dbReference type="NCBI Taxonomy" id="643052"/>
    <lineage>
        <taxon>Bacteria</taxon>
        <taxon>Bacillati</taxon>
        <taxon>Actinomycetota</taxon>
        <taxon>Actinomycetes</taxon>
        <taxon>Micromonosporales</taxon>
        <taxon>Micromonosporaceae</taxon>
        <taxon>Allocatelliglobosispora</taxon>
    </lineage>
</organism>
<dbReference type="InterPro" id="IPR004176">
    <property type="entry name" value="Clp_R_N"/>
</dbReference>
<dbReference type="GO" id="GO:0005524">
    <property type="term" value="F:ATP binding"/>
    <property type="evidence" value="ECO:0007669"/>
    <property type="project" value="UniProtKB-KW"/>
</dbReference>
<protein>
    <submittedName>
        <fullName evidence="4">ATP-dependent Clp protease ATP-binding subunit ClpC</fullName>
    </submittedName>
</protein>
<keyword evidence="4" id="KW-0378">Hydrolase</keyword>
<evidence type="ECO:0000313" key="4">
    <source>
        <dbReference type="EMBL" id="MBB5868300.1"/>
    </source>
</evidence>
<dbReference type="SUPFAM" id="SSF81923">
    <property type="entry name" value="Double Clp-N motif"/>
    <property type="match status" value="2"/>
</dbReference>
<dbReference type="RefSeq" id="WP_312875137.1">
    <property type="nucleotide sequence ID" value="NZ_JACHMN010000002.1"/>
</dbReference>
<dbReference type="InterPro" id="IPR036628">
    <property type="entry name" value="Clp_N_dom_sf"/>
</dbReference>
<dbReference type="AlphaFoldDB" id="A0A841BNB2"/>
<keyword evidence="4" id="KW-0547">Nucleotide-binding</keyword>
<dbReference type="InterPro" id="IPR009956">
    <property type="entry name" value="Post-segregation_anti-tox_CcdA"/>
</dbReference>
<accession>A0A841BNB2</accession>
<keyword evidence="4" id="KW-0067">ATP-binding</keyword>
<dbReference type="Gene3D" id="1.10.1780.10">
    <property type="entry name" value="Clp, N-terminal domain"/>
    <property type="match status" value="1"/>
</dbReference>